<evidence type="ECO:0000256" key="1">
    <source>
        <dbReference type="ARBA" id="ARBA00004141"/>
    </source>
</evidence>
<protein>
    <recommendedName>
        <fullName evidence="8">Membrane-spanning 4-domains subfamily A member 4A-like</fullName>
    </recommendedName>
</protein>
<evidence type="ECO:0000256" key="3">
    <source>
        <dbReference type="ARBA" id="ARBA00022692"/>
    </source>
</evidence>
<dbReference type="PANTHER" id="PTHR23320:SF130">
    <property type="entry name" value="TRANSMEMBRANE PROTEIN 212"/>
    <property type="match status" value="1"/>
</dbReference>
<dbReference type="InterPro" id="IPR030417">
    <property type="entry name" value="MS4A"/>
</dbReference>
<evidence type="ECO:0000256" key="2">
    <source>
        <dbReference type="ARBA" id="ARBA00009565"/>
    </source>
</evidence>
<feature type="transmembrane region" description="Helical" evidence="6">
    <location>
        <begin position="77"/>
        <end position="105"/>
    </location>
</feature>
<dbReference type="EMBL" id="GG666695">
    <property type="protein sequence ID" value="EEN43239.1"/>
    <property type="molecule type" value="Genomic_DNA"/>
</dbReference>
<organism>
    <name type="scientific">Branchiostoma floridae</name>
    <name type="common">Florida lancelet</name>
    <name type="synonym">Amphioxus</name>
    <dbReference type="NCBI Taxonomy" id="7739"/>
    <lineage>
        <taxon>Eukaryota</taxon>
        <taxon>Metazoa</taxon>
        <taxon>Chordata</taxon>
        <taxon>Cephalochordata</taxon>
        <taxon>Leptocardii</taxon>
        <taxon>Amphioxiformes</taxon>
        <taxon>Branchiostomatidae</taxon>
        <taxon>Branchiostoma</taxon>
    </lineage>
</organism>
<gene>
    <name evidence="7" type="ORF">BRAFLDRAFT_101949</name>
</gene>
<comment type="similarity">
    <text evidence="2">Belongs to the MS4A family.</text>
</comment>
<evidence type="ECO:0000256" key="6">
    <source>
        <dbReference type="SAM" id="Phobius"/>
    </source>
</evidence>
<feature type="transmembrane region" description="Helical" evidence="6">
    <location>
        <begin position="140"/>
        <end position="163"/>
    </location>
</feature>
<dbReference type="Pfam" id="PF04103">
    <property type="entry name" value="CD20"/>
    <property type="match status" value="1"/>
</dbReference>
<keyword evidence="3 6" id="KW-0812">Transmembrane</keyword>
<evidence type="ECO:0008006" key="8">
    <source>
        <dbReference type="Google" id="ProtNLM"/>
    </source>
</evidence>
<proteinExistence type="inferred from homology"/>
<keyword evidence="5 6" id="KW-0472">Membrane</keyword>
<evidence type="ECO:0000256" key="4">
    <source>
        <dbReference type="ARBA" id="ARBA00022989"/>
    </source>
</evidence>
<name>C3ZW25_BRAFL</name>
<dbReference type="PANTHER" id="PTHR23320">
    <property type="entry name" value="MEMBRANE-SPANNING 4-DOMAINS SUBFAMILY A MS4A -RELATED"/>
    <property type="match status" value="1"/>
</dbReference>
<feature type="transmembrane region" description="Helical" evidence="6">
    <location>
        <begin position="43"/>
        <end position="65"/>
    </location>
</feature>
<dbReference type="AlphaFoldDB" id="C3ZW25"/>
<accession>C3ZW25</accession>
<dbReference type="GO" id="GO:0016020">
    <property type="term" value="C:membrane"/>
    <property type="evidence" value="ECO:0007669"/>
    <property type="project" value="UniProtKB-SubCell"/>
</dbReference>
<dbReference type="InParanoid" id="C3ZW25"/>
<feature type="transmembrane region" description="Helical" evidence="6">
    <location>
        <begin position="7"/>
        <end position="31"/>
    </location>
</feature>
<evidence type="ECO:0000313" key="7">
    <source>
        <dbReference type="EMBL" id="EEN43239.1"/>
    </source>
</evidence>
<evidence type="ECO:0000256" key="5">
    <source>
        <dbReference type="ARBA" id="ARBA00023136"/>
    </source>
</evidence>
<comment type="subcellular location">
    <subcellularLocation>
        <location evidence="1">Membrane</location>
        <topology evidence="1">Multi-pass membrane protein</topology>
    </subcellularLocation>
</comment>
<sequence length="238" mass="24406">MGYRARTAFGLGVTMVILGIVSVAVSLVAMFVPVFKTAVHPHIALGLYSLLATGIVAIIAGSFGIASGKTPVNGCRITGFLSTSIMVAILGLFFLVAVTILLIIADGYGACALFGTGGGNDVTPTDEGCMAFDSDTTVNLAVAVVLLILGVLELVLGVVAAIVSCRGLCTGYHGHESPAIVVYSGNKATALQPGQRAVQQPDGTIVIAKTGKQHLSPYIHSLKGGWDQNGGDQYKITS</sequence>
<keyword evidence="4 6" id="KW-1133">Transmembrane helix</keyword>
<dbReference type="InterPro" id="IPR007237">
    <property type="entry name" value="CD20-like"/>
</dbReference>
<reference evidence="7" key="1">
    <citation type="journal article" date="2008" name="Nature">
        <title>The amphioxus genome and the evolution of the chordate karyotype.</title>
        <authorList>
            <consortium name="US DOE Joint Genome Institute (JGI-PGF)"/>
            <person name="Putnam N.H."/>
            <person name="Butts T."/>
            <person name="Ferrier D.E.K."/>
            <person name="Furlong R.F."/>
            <person name="Hellsten U."/>
            <person name="Kawashima T."/>
            <person name="Robinson-Rechavi M."/>
            <person name="Shoguchi E."/>
            <person name="Terry A."/>
            <person name="Yu J.-K."/>
            <person name="Benito-Gutierrez E.L."/>
            <person name="Dubchak I."/>
            <person name="Garcia-Fernandez J."/>
            <person name="Gibson-Brown J.J."/>
            <person name="Grigoriev I.V."/>
            <person name="Horton A.C."/>
            <person name="de Jong P.J."/>
            <person name="Jurka J."/>
            <person name="Kapitonov V.V."/>
            <person name="Kohara Y."/>
            <person name="Kuroki Y."/>
            <person name="Lindquist E."/>
            <person name="Lucas S."/>
            <person name="Osoegawa K."/>
            <person name="Pennacchio L.A."/>
            <person name="Salamov A.A."/>
            <person name="Satou Y."/>
            <person name="Sauka-Spengler T."/>
            <person name="Schmutz J."/>
            <person name="Shin-I T."/>
            <person name="Toyoda A."/>
            <person name="Bronner-Fraser M."/>
            <person name="Fujiyama A."/>
            <person name="Holland L.Z."/>
            <person name="Holland P.W.H."/>
            <person name="Satoh N."/>
            <person name="Rokhsar D.S."/>
        </authorList>
    </citation>
    <scope>NUCLEOTIDE SEQUENCE [LARGE SCALE GENOMIC DNA]</scope>
    <source>
        <strain evidence="7">S238N-H82</strain>
        <tissue evidence="7">Testes</tissue>
    </source>
</reference>